<dbReference type="PROSITE" id="PS50011">
    <property type="entry name" value="PROTEIN_KINASE_DOM"/>
    <property type="match status" value="1"/>
</dbReference>
<keyword evidence="3 8" id="KW-0418">Kinase</keyword>
<dbReference type="Proteomes" id="UP000309215">
    <property type="component" value="Unassembled WGS sequence"/>
</dbReference>
<dbReference type="SMART" id="SM00220">
    <property type="entry name" value="S_TKc"/>
    <property type="match status" value="1"/>
</dbReference>
<dbReference type="PANTHER" id="PTHR43289">
    <property type="entry name" value="MITOGEN-ACTIVATED PROTEIN KINASE KINASE KINASE 20-RELATED"/>
    <property type="match status" value="1"/>
</dbReference>
<dbReference type="RefSeq" id="WP_136927233.1">
    <property type="nucleotide sequence ID" value="NZ_SSMQ01000002.1"/>
</dbReference>
<dbReference type="SUPFAM" id="SSF48452">
    <property type="entry name" value="TPR-like"/>
    <property type="match status" value="2"/>
</dbReference>
<feature type="compositionally biased region" description="Low complexity" evidence="6">
    <location>
        <begin position="354"/>
        <end position="372"/>
    </location>
</feature>
<dbReference type="GO" id="GO:0004674">
    <property type="term" value="F:protein serine/threonine kinase activity"/>
    <property type="evidence" value="ECO:0007669"/>
    <property type="project" value="UniProtKB-KW"/>
</dbReference>
<dbReference type="InterPro" id="IPR000719">
    <property type="entry name" value="Prot_kinase_dom"/>
</dbReference>
<evidence type="ECO:0000259" key="7">
    <source>
        <dbReference type="PROSITE" id="PS50011"/>
    </source>
</evidence>
<dbReference type="Pfam" id="PF00069">
    <property type="entry name" value="Pkinase"/>
    <property type="match status" value="1"/>
</dbReference>
<keyword evidence="4 5" id="KW-0067">ATP-binding</keyword>
<keyword evidence="2 5" id="KW-0547">Nucleotide-binding</keyword>
<dbReference type="InterPro" id="IPR011009">
    <property type="entry name" value="Kinase-like_dom_sf"/>
</dbReference>
<evidence type="ECO:0000256" key="1">
    <source>
        <dbReference type="ARBA" id="ARBA00022679"/>
    </source>
</evidence>
<evidence type="ECO:0000256" key="6">
    <source>
        <dbReference type="SAM" id="MobiDB-lite"/>
    </source>
</evidence>
<protein>
    <submittedName>
        <fullName evidence="8">Serine/threonine protein kinase</fullName>
    </submittedName>
</protein>
<dbReference type="AlphaFoldDB" id="A0A4U1JIS6"/>
<dbReference type="Gene3D" id="1.25.40.10">
    <property type="entry name" value="Tetratricopeptide repeat domain"/>
    <property type="match status" value="2"/>
</dbReference>
<gene>
    <name evidence="8" type="ORF">E8A74_02245</name>
</gene>
<dbReference type="OrthoDB" id="5477861at2"/>
<evidence type="ECO:0000313" key="9">
    <source>
        <dbReference type="Proteomes" id="UP000309215"/>
    </source>
</evidence>
<evidence type="ECO:0000256" key="3">
    <source>
        <dbReference type="ARBA" id="ARBA00022777"/>
    </source>
</evidence>
<feature type="domain" description="Protein kinase" evidence="7">
    <location>
        <begin position="12"/>
        <end position="285"/>
    </location>
</feature>
<evidence type="ECO:0000256" key="2">
    <source>
        <dbReference type="ARBA" id="ARBA00022741"/>
    </source>
</evidence>
<keyword evidence="1" id="KW-0808">Transferase</keyword>
<evidence type="ECO:0000256" key="4">
    <source>
        <dbReference type="ARBA" id="ARBA00022840"/>
    </source>
</evidence>
<accession>A0A4U1JIS6</accession>
<organism evidence="8 9">
    <name type="scientific">Polyangium fumosum</name>
    <dbReference type="NCBI Taxonomy" id="889272"/>
    <lineage>
        <taxon>Bacteria</taxon>
        <taxon>Pseudomonadati</taxon>
        <taxon>Myxococcota</taxon>
        <taxon>Polyangia</taxon>
        <taxon>Polyangiales</taxon>
        <taxon>Polyangiaceae</taxon>
        <taxon>Polyangium</taxon>
    </lineage>
</organism>
<dbReference type="CDD" id="cd14014">
    <property type="entry name" value="STKc_PknB_like"/>
    <property type="match status" value="1"/>
</dbReference>
<dbReference type="Gene3D" id="3.30.200.20">
    <property type="entry name" value="Phosphorylase Kinase, domain 1"/>
    <property type="match status" value="1"/>
</dbReference>
<dbReference type="PANTHER" id="PTHR43289:SF6">
    <property type="entry name" value="SERINE_THREONINE-PROTEIN KINASE NEKL-3"/>
    <property type="match status" value="1"/>
</dbReference>
<evidence type="ECO:0000313" key="8">
    <source>
        <dbReference type="EMBL" id="TKD12596.1"/>
    </source>
</evidence>
<dbReference type="GO" id="GO:0005524">
    <property type="term" value="F:ATP binding"/>
    <property type="evidence" value="ECO:0007669"/>
    <property type="project" value="UniProtKB-UniRule"/>
</dbReference>
<dbReference type="InterPro" id="IPR017441">
    <property type="entry name" value="Protein_kinase_ATP_BS"/>
</dbReference>
<proteinExistence type="predicted"/>
<sequence length="908" mass="98014">MRFSPGESFDRYVIESLLGEGGMGEVYRAEDTRLRRRIALKVLRKGDEADSETWGRAVARMLREARAVAALSHPGIVAIYDVGEHEGAPFIAMELVEGRPLRALVGGDEPLGTRLRLLLEIARALSAAHQAGLVHRDVKPENVVVRADGAVKVLDFGIARKLARTSADPLGPTADGGLATMTAEGALVGTPAYMAPEQLRGEDIDARADQFAWGVLAYELLAGKIPFRSDKGAVSLMASILSDEPPPIPTVPDGVWQILARALAKEPEARFASMDEVAQNLHVFVTAEDTRTITSRRNVVLVSSTGDTRAPVAASLPPPSASRRPWMLVASLVALVVAGGAAFVLRKPPAEGNASAPSSAAVPAGPAPTAVTDLPLPPTENAEARLAFREGLQAIRDATWDTAIAAFDRARKADPGMATAHLRFAALEASFDINAAREAFRKAIGLRASLTERDQAFLDALEPMLQNDPGDCATSARRFEAMVEKWPGDAELVFWYARQLLDATKSSQSEKALALARRCVELDPQYADCWQTQQYALLPLRRNAEALVALEKCVEVSAGAVDCLNDKIKIVSSLGQCDVAAETARRWMAKEPSSPKPHLMLGNALYGAGEPEAAVRAAFDQAERRFRATGHLWQAEDLVARRAMAFGEFTTGARVADSLMAMTAPMPQDEVAVYHLRTFARVELGDIEGAAKVADEFLAKSALRTGYFVGHHVLDPTVYMHSLRLRAGKESRAEYEAARSAWLAKQNLSTPGARRVAWDGAYAWPAYSAELAQEALAKEEEYMRLPSGELDTSEPVWAGALGHVRLLVGKEIEALPYLEKAAQICPNPWQARWYVHQQARLGVAREAKGDKPGACSAYRAVLSRWSNPKESVTARDVEKRAKGLGCGFLTDGGLAGPRSPRGSNPNAG</sequence>
<reference evidence="8 9" key="1">
    <citation type="submission" date="2019-04" db="EMBL/GenBank/DDBJ databases">
        <authorList>
            <person name="Li Y."/>
            <person name="Wang J."/>
        </authorList>
    </citation>
    <scope>NUCLEOTIDE SEQUENCE [LARGE SCALE GENOMIC DNA]</scope>
    <source>
        <strain evidence="8 9">DSM 14668</strain>
    </source>
</reference>
<dbReference type="InterPro" id="IPR011990">
    <property type="entry name" value="TPR-like_helical_dom_sf"/>
</dbReference>
<evidence type="ECO:0000256" key="5">
    <source>
        <dbReference type="PROSITE-ProRule" id="PRU10141"/>
    </source>
</evidence>
<dbReference type="SUPFAM" id="SSF56112">
    <property type="entry name" value="Protein kinase-like (PK-like)"/>
    <property type="match status" value="1"/>
</dbReference>
<feature type="region of interest" description="Disordered" evidence="6">
    <location>
        <begin position="889"/>
        <end position="908"/>
    </location>
</feature>
<feature type="binding site" evidence="5">
    <location>
        <position position="41"/>
    </location>
    <ligand>
        <name>ATP</name>
        <dbReference type="ChEBI" id="CHEBI:30616"/>
    </ligand>
</feature>
<dbReference type="PROSITE" id="PS00107">
    <property type="entry name" value="PROTEIN_KINASE_ATP"/>
    <property type="match status" value="1"/>
</dbReference>
<dbReference type="PROSITE" id="PS00108">
    <property type="entry name" value="PROTEIN_KINASE_ST"/>
    <property type="match status" value="1"/>
</dbReference>
<name>A0A4U1JIS6_9BACT</name>
<dbReference type="EMBL" id="SSMQ01000002">
    <property type="protein sequence ID" value="TKD12596.1"/>
    <property type="molecule type" value="Genomic_DNA"/>
</dbReference>
<dbReference type="Gene3D" id="1.10.510.10">
    <property type="entry name" value="Transferase(Phosphotransferase) domain 1"/>
    <property type="match status" value="1"/>
</dbReference>
<comment type="caution">
    <text evidence="8">The sequence shown here is derived from an EMBL/GenBank/DDBJ whole genome shotgun (WGS) entry which is preliminary data.</text>
</comment>
<keyword evidence="9" id="KW-1185">Reference proteome</keyword>
<feature type="region of interest" description="Disordered" evidence="6">
    <location>
        <begin position="354"/>
        <end position="377"/>
    </location>
</feature>
<dbReference type="InterPro" id="IPR008271">
    <property type="entry name" value="Ser/Thr_kinase_AS"/>
</dbReference>
<keyword evidence="8" id="KW-0723">Serine/threonine-protein kinase</keyword>